<dbReference type="InterPro" id="IPR013736">
    <property type="entry name" value="Xaa-Pro_dipept_C"/>
</dbReference>
<dbReference type="Proteomes" id="UP000745764">
    <property type="component" value="Unassembled WGS sequence"/>
</dbReference>
<gene>
    <name evidence="2" type="ORF">AWRI4620_LOCUS2677</name>
</gene>
<dbReference type="Gene3D" id="2.60.120.260">
    <property type="entry name" value="Galactose-binding domain-like"/>
    <property type="match status" value="1"/>
</dbReference>
<evidence type="ECO:0000313" key="2">
    <source>
        <dbReference type="EMBL" id="CAD0108422.1"/>
    </source>
</evidence>
<name>A0A9N8KCJ6_9PEZI</name>
<dbReference type="GO" id="GO:0008239">
    <property type="term" value="F:dipeptidyl-peptidase activity"/>
    <property type="evidence" value="ECO:0007669"/>
    <property type="project" value="InterPro"/>
</dbReference>
<organism evidence="2 3">
    <name type="scientific">Aureobasidium uvarum</name>
    <dbReference type="NCBI Taxonomy" id="2773716"/>
    <lineage>
        <taxon>Eukaryota</taxon>
        <taxon>Fungi</taxon>
        <taxon>Dikarya</taxon>
        <taxon>Ascomycota</taxon>
        <taxon>Pezizomycotina</taxon>
        <taxon>Dothideomycetes</taxon>
        <taxon>Dothideomycetidae</taxon>
        <taxon>Dothideales</taxon>
        <taxon>Saccotheciaceae</taxon>
        <taxon>Aureobasidium</taxon>
    </lineage>
</organism>
<dbReference type="InterPro" id="IPR008979">
    <property type="entry name" value="Galactose-bd-like_sf"/>
</dbReference>
<dbReference type="OrthoDB" id="2578740at2759"/>
<proteinExistence type="predicted"/>
<dbReference type="EMBL" id="CAINUL010000002">
    <property type="protein sequence ID" value="CAD0108422.1"/>
    <property type="molecule type" value="Genomic_DNA"/>
</dbReference>
<reference evidence="2" key="1">
    <citation type="submission" date="2020-06" db="EMBL/GenBank/DDBJ databases">
        <authorList>
            <person name="Onetto C."/>
        </authorList>
    </citation>
    <scope>NUCLEOTIDE SEQUENCE</scope>
</reference>
<feature type="domain" description="Xaa-Pro dipeptidyl-peptidase C-terminal" evidence="1">
    <location>
        <begin position="11"/>
        <end position="110"/>
    </location>
</feature>
<comment type="caution">
    <text evidence="2">The sequence shown here is derived from an EMBL/GenBank/DDBJ whole genome shotgun (WGS) entry which is preliminary data.</text>
</comment>
<keyword evidence="3" id="KW-1185">Reference proteome</keyword>
<evidence type="ECO:0000313" key="3">
    <source>
        <dbReference type="Proteomes" id="UP000745764"/>
    </source>
</evidence>
<dbReference type="Pfam" id="PF08530">
    <property type="entry name" value="PepX_C"/>
    <property type="match status" value="1"/>
</dbReference>
<dbReference type="SUPFAM" id="SSF49785">
    <property type="entry name" value="Galactose-binding domain-like"/>
    <property type="match status" value="1"/>
</dbReference>
<sequence length="119" mass="13233">MASSNLFSGATGILRASQREIDEYKSINPQFSVHLYKRQQEISSNEIVKLEIGIWATGVHYDAGESIPVRIGGQQPAITEFTSFSGPRPEHELNKGEHIIHPGPDHPSKIMLPFINIKV</sequence>
<protein>
    <recommendedName>
        <fullName evidence="1">Xaa-Pro dipeptidyl-peptidase C-terminal domain-containing protein</fullName>
    </recommendedName>
</protein>
<dbReference type="AlphaFoldDB" id="A0A9N8KCJ6"/>
<accession>A0A9N8KCJ6</accession>
<evidence type="ECO:0000259" key="1">
    <source>
        <dbReference type="Pfam" id="PF08530"/>
    </source>
</evidence>